<evidence type="ECO:0000313" key="2">
    <source>
        <dbReference type="Proteomes" id="UP000094172"/>
    </source>
</evidence>
<accession>A0A1E3VU89</accession>
<dbReference type="EMBL" id="LPWE01000003">
    <property type="protein sequence ID" value="ODR96851.1"/>
    <property type="molecule type" value="Genomic_DNA"/>
</dbReference>
<keyword evidence="2" id="KW-1185">Reference proteome</keyword>
<proteinExistence type="predicted"/>
<sequence length="78" mass="8105">MTRGSNVYTVNGTVKLTTAGLSKEKIRIDWRVLEPSGTVKGTVTQENVIPKGSLNGPWGSIADAAAGAAVPGIKKLVQ</sequence>
<dbReference type="Proteomes" id="UP000094172">
    <property type="component" value="Unassembled WGS sequence"/>
</dbReference>
<dbReference type="RefSeq" id="WP_069443320.1">
    <property type="nucleotide sequence ID" value="NZ_LPWE01000003.1"/>
</dbReference>
<gene>
    <name evidence="1" type="ORF">AUC70_13760</name>
</gene>
<name>A0A1E3VU89_9HYPH</name>
<dbReference type="STRING" id="1774970.AUC70_13760"/>
<organism evidence="1 2">
    <name type="scientific">Methyloceanibacter stevinii</name>
    <dbReference type="NCBI Taxonomy" id="1774970"/>
    <lineage>
        <taxon>Bacteria</taxon>
        <taxon>Pseudomonadati</taxon>
        <taxon>Pseudomonadota</taxon>
        <taxon>Alphaproteobacteria</taxon>
        <taxon>Hyphomicrobiales</taxon>
        <taxon>Hyphomicrobiaceae</taxon>
        <taxon>Methyloceanibacter</taxon>
    </lineage>
</organism>
<reference evidence="1 2" key="1">
    <citation type="journal article" date="2016" name="Environ. Microbiol.">
        <title>New Methyloceanibacter diversity from North Sea sediments includes methanotroph containing solely the soluble methane monooxygenase.</title>
        <authorList>
            <person name="Vekeman B."/>
            <person name="Kerckhof F.M."/>
            <person name="Cremers G."/>
            <person name="de Vos P."/>
            <person name="Vandamme P."/>
            <person name="Boon N."/>
            <person name="Op den Camp H.J."/>
            <person name="Heylen K."/>
        </authorList>
    </citation>
    <scope>NUCLEOTIDE SEQUENCE [LARGE SCALE GENOMIC DNA]</scope>
    <source>
        <strain evidence="1 2">R-67176</strain>
    </source>
</reference>
<protein>
    <submittedName>
        <fullName evidence="1">Uncharacterized protein</fullName>
    </submittedName>
</protein>
<evidence type="ECO:0000313" key="1">
    <source>
        <dbReference type="EMBL" id="ODR96851.1"/>
    </source>
</evidence>
<comment type="caution">
    <text evidence="1">The sequence shown here is derived from an EMBL/GenBank/DDBJ whole genome shotgun (WGS) entry which is preliminary data.</text>
</comment>
<dbReference type="AlphaFoldDB" id="A0A1E3VU89"/>